<accession>A0A8J2LBM1</accession>
<name>A0A8J2LBM1_9HEXA</name>
<organism evidence="2 3">
    <name type="scientific">Allacma fusca</name>
    <dbReference type="NCBI Taxonomy" id="39272"/>
    <lineage>
        <taxon>Eukaryota</taxon>
        <taxon>Metazoa</taxon>
        <taxon>Ecdysozoa</taxon>
        <taxon>Arthropoda</taxon>
        <taxon>Hexapoda</taxon>
        <taxon>Collembola</taxon>
        <taxon>Symphypleona</taxon>
        <taxon>Sminthuridae</taxon>
        <taxon>Allacma</taxon>
    </lineage>
</organism>
<feature type="non-terminal residue" evidence="2">
    <location>
        <position position="1"/>
    </location>
</feature>
<keyword evidence="3" id="KW-1185">Reference proteome</keyword>
<sequence>MEKETEQNGPGIDEELKQADGFHEIVGQRHIAGTSSIVVEQPEPGKRNLGDRVKRSTSTENSFIQRHVHT</sequence>
<protein>
    <submittedName>
        <fullName evidence="2">Uncharacterized protein</fullName>
    </submittedName>
</protein>
<dbReference type="EMBL" id="CAJVCH010446414">
    <property type="protein sequence ID" value="CAG7819318.1"/>
    <property type="molecule type" value="Genomic_DNA"/>
</dbReference>
<evidence type="ECO:0000313" key="3">
    <source>
        <dbReference type="Proteomes" id="UP000708208"/>
    </source>
</evidence>
<dbReference type="AlphaFoldDB" id="A0A8J2LBM1"/>
<comment type="caution">
    <text evidence="2">The sequence shown here is derived from an EMBL/GenBank/DDBJ whole genome shotgun (WGS) entry which is preliminary data.</text>
</comment>
<evidence type="ECO:0000313" key="2">
    <source>
        <dbReference type="EMBL" id="CAG7819318.1"/>
    </source>
</evidence>
<feature type="region of interest" description="Disordered" evidence="1">
    <location>
        <begin position="33"/>
        <end position="70"/>
    </location>
</feature>
<feature type="compositionally biased region" description="Basic and acidic residues" evidence="1">
    <location>
        <begin position="43"/>
        <end position="54"/>
    </location>
</feature>
<gene>
    <name evidence="2" type="ORF">AFUS01_LOCUS29776</name>
</gene>
<proteinExistence type="predicted"/>
<evidence type="ECO:0000256" key="1">
    <source>
        <dbReference type="SAM" id="MobiDB-lite"/>
    </source>
</evidence>
<dbReference type="Proteomes" id="UP000708208">
    <property type="component" value="Unassembled WGS sequence"/>
</dbReference>
<reference evidence="2" key="1">
    <citation type="submission" date="2021-06" db="EMBL/GenBank/DDBJ databases">
        <authorList>
            <person name="Hodson N. C."/>
            <person name="Mongue J. A."/>
            <person name="Jaron S. K."/>
        </authorList>
    </citation>
    <scope>NUCLEOTIDE SEQUENCE</scope>
</reference>